<evidence type="ECO:0000256" key="3">
    <source>
        <dbReference type="ARBA" id="ARBA00004763"/>
    </source>
</evidence>
<keyword evidence="6" id="KW-0479">Metal-binding</keyword>
<gene>
    <name evidence="10" type="ORF">AMJ83_04520</name>
</gene>
<keyword evidence="7" id="KW-0460">Magnesium</keyword>
<dbReference type="AlphaFoldDB" id="A0A0S8FVQ2"/>
<evidence type="ECO:0000256" key="5">
    <source>
        <dbReference type="ARBA" id="ARBA00022679"/>
    </source>
</evidence>
<dbReference type="GO" id="GO:0046872">
    <property type="term" value="F:metal ion binding"/>
    <property type="evidence" value="ECO:0007669"/>
    <property type="project" value="UniProtKB-KW"/>
</dbReference>
<evidence type="ECO:0000256" key="4">
    <source>
        <dbReference type="ARBA" id="ARBA00012458"/>
    </source>
</evidence>
<dbReference type="Proteomes" id="UP000051373">
    <property type="component" value="Unassembled WGS sequence"/>
</dbReference>
<evidence type="ECO:0000313" key="10">
    <source>
        <dbReference type="EMBL" id="KPK63988.1"/>
    </source>
</evidence>
<dbReference type="EC" id="2.5.1.15" evidence="4"/>
<comment type="catalytic activity">
    <reaction evidence="1">
        <text>(7,8-dihydropterin-6-yl)methyl diphosphate + 4-aminobenzoate = 7,8-dihydropteroate + diphosphate</text>
        <dbReference type="Rhea" id="RHEA:19949"/>
        <dbReference type="ChEBI" id="CHEBI:17836"/>
        <dbReference type="ChEBI" id="CHEBI:17839"/>
        <dbReference type="ChEBI" id="CHEBI:33019"/>
        <dbReference type="ChEBI" id="CHEBI:72950"/>
        <dbReference type="EC" id="2.5.1.15"/>
    </reaction>
</comment>
<dbReference type="PATRIC" id="fig|1703779.3.peg.996"/>
<dbReference type="InterPro" id="IPR045031">
    <property type="entry name" value="DHP_synth-like"/>
</dbReference>
<dbReference type="InterPro" id="IPR006390">
    <property type="entry name" value="DHP_synth_dom"/>
</dbReference>
<dbReference type="STRING" id="1703779.AMJ83_04520"/>
<name>A0A0S8FVQ2_UNCW3</name>
<dbReference type="PANTHER" id="PTHR20941">
    <property type="entry name" value="FOLATE SYNTHESIS PROTEINS"/>
    <property type="match status" value="1"/>
</dbReference>
<dbReference type="InterPro" id="IPR011005">
    <property type="entry name" value="Dihydropteroate_synth-like_sf"/>
</dbReference>
<protein>
    <recommendedName>
        <fullName evidence="4">dihydropteroate synthase</fullName>
        <ecNumber evidence="4">2.5.1.15</ecNumber>
    </recommendedName>
</protein>
<evidence type="ECO:0000313" key="11">
    <source>
        <dbReference type="Proteomes" id="UP000051373"/>
    </source>
</evidence>
<evidence type="ECO:0000259" key="9">
    <source>
        <dbReference type="PROSITE" id="PS50972"/>
    </source>
</evidence>
<dbReference type="NCBIfam" id="TIGR01496">
    <property type="entry name" value="DHPS"/>
    <property type="match status" value="1"/>
</dbReference>
<dbReference type="GO" id="GO:0005829">
    <property type="term" value="C:cytosol"/>
    <property type="evidence" value="ECO:0007669"/>
    <property type="project" value="TreeGrafter"/>
</dbReference>
<comment type="pathway">
    <text evidence="3">Cofactor biosynthesis; tetrahydrofolate biosynthesis; 7,8-dihydrofolate from 2-amino-4-hydroxy-6-hydroxymethyl-7,8-dihydropteridine diphosphate and 4-aminobenzoate: step 1/2.</text>
</comment>
<accession>A0A0S8FVQ2</accession>
<comment type="cofactor">
    <cofactor evidence="2">
        <name>Mg(2+)</name>
        <dbReference type="ChEBI" id="CHEBI:18420"/>
    </cofactor>
</comment>
<evidence type="ECO:0000256" key="7">
    <source>
        <dbReference type="ARBA" id="ARBA00022842"/>
    </source>
</evidence>
<keyword evidence="8" id="KW-0289">Folate biosynthesis</keyword>
<dbReference type="CDD" id="cd00739">
    <property type="entry name" value="DHPS"/>
    <property type="match status" value="1"/>
</dbReference>
<reference evidence="10 11" key="1">
    <citation type="journal article" date="2015" name="Microbiome">
        <title>Genomic resolution of linkages in carbon, nitrogen, and sulfur cycling among widespread estuary sediment bacteria.</title>
        <authorList>
            <person name="Baker B.J."/>
            <person name="Lazar C.S."/>
            <person name="Teske A.P."/>
            <person name="Dick G.J."/>
        </authorList>
    </citation>
    <scope>NUCLEOTIDE SEQUENCE [LARGE SCALE GENOMIC DNA]</scope>
    <source>
        <strain evidence="10">SM23_42</strain>
    </source>
</reference>
<dbReference type="EMBL" id="LJUJ01000007">
    <property type="protein sequence ID" value="KPK63988.1"/>
    <property type="molecule type" value="Genomic_DNA"/>
</dbReference>
<dbReference type="PROSITE" id="PS50972">
    <property type="entry name" value="PTERIN_BINDING"/>
    <property type="match status" value="1"/>
</dbReference>
<dbReference type="SUPFAM" id="SSF51717">
    <property type="entry name" value="Dihydropteroate synthetase-like"/>
    <property type="match status" value="1"/>
</dbReference>
<dbReference type="GO" id="GO:0046654">
    <property type="term" value="P:tetrahydrofolate biosynthetic process"/>
    <property type="evidence" value="ECO:0007669"/>
    <property type="project" value="TreeGrafter"/>
</dbReference>
<evidence type="ECO:0000256" key="6">
    <source>
        <dbReference type="ARBA" id="ARBA00022723"/>
    </source>
</evidence>
<comment type="caution">
    <text evidence="10">The sequence shown here is derived from an EMBL/GenBank/DDBJ whole genome shotgun (WGS) entry which is preliminary data.</text>
</comment>
<evidence type="ECO:0000256" key="8">
    <source>
        <dbReference type="ARBA" id="ARBA00022909"/>
    </source>
</evidence>
<feature type="domain" description="Pterin-binding" evidence="9">
    <location>
        <begin position="132"/>
        <end position="385"/>
    </location>
</feature>
<dbReference type="Pfam" id="PF00809">
    <property type="entry name" value="Pterin_bind"/>
    <property type="match status" value="1"/>
</dbReference>
<sequence>MRKLSLDKKATIIEELKRIDIDPDAYSIFINKANHLTLKFDNLSCAQTHILKQTALICGADAAIPKTAYSGGRGKRFPLILFANRRETEKIEQRLREQPWMDPVREELRKALSDSARPTLRIGRKKIVFSRTYIMGVINLTPDSFYSGSRHTDAAIVERVVSDMTAQGADFIDVGAESTRPGSDPVNEKEEMRRLRRILPLVMKHTDLPVSVDTYKSRIAALAIDKGAVIINDISGLTFDKKMPEVISRNRAGVVIMHMKGKPKTMQRNPQYNDLMSEIQGFLEQRMAYAVESGIDHGRIILDPGLGFGKRLEDNYVIIRRLAELENLNRPILVGHSRKSFIGKPFKLLPEQRLEGSLGVEALLIRNGASILRVHDVLEAKKVAALIDLIER</sequence>
<proteinExistence type="predicted"/>
<evidence type="ECO:0000256" key="1">
    <source>
        <dbReference type="ARBA" id="ARBA00000012"/>
    </source>
</evidence>
<dbReference type="InterPro" id="IPR000489">
    <property type="entry name" value="Pterin-binding_dom"/>
</dbReference>
<dbReference type="GO" id="GO:0046656">
    <property type="term" value="P:folic acid biosynthetic process"/>
    <property type="evidence" value="ECO:0007669"/>
    <property type="project" value="UniProtKB-KW"/>
</dbReference>
<dbReference type="Gene3D" id="3.20.20.20">
    <property type="entry name" value="Dihydropteroate synthase-like"/>
    <property type="match status" value="1"/>
</dbReference>
<organism evidence="10 11">
    <name type="scientific">candidate division WOR_3 bacterium SM23_42</name>
    <dbReference type="NCBI Taxonomy" id="1703779"/>
    <lineage>
        <taxon>Bacteria</taxon>
        <taxon>Bacteria division WOR-3</taxon>
    </lineage>
</organism>
<dbReference type="PANTHER" id="PTHR20941:SF1">
    <property type="entry name" value="FOLIC ACID SYNTHESIS PROTEIN FOL1"/>
    <property type="match status" value="1"/>
</dbReference>
<keyword evidence="5" id="KW-0808">Transferase</keyword>
<dbReference type="GO" id="GO:0004156">
    <property type="term" value="F:dihydropteroate synthase activity"/>
    <property type="evidence" value="ECO:0007669"/>
    <property type="project" value="UniProtKB-EC"/>
</dbReference>
<evidence type="ECO:0000256" key="2">
    <source>
        <dbReference type="ARBA" id="ARBA00001946"/>
    </source>
</evidence>